<protein>
    <submittedName>
        <fullName evidence="1">Uncharacterized protein</fullName>
    </submittedName>
</protein>
<dbReference type="HOGENOM" id="CLU_3374867_0_0_3"/>
<gene>
    <name evidence="1" type="ordered locus">Aazo_3014</name>
</gene>
<dbReference type="KEGG" id="naz:Aazo_3014"/>
<sequence length="34" mass="3759">MISTCTMDSIDKSLAKIKAEYTAPKTQPQESQLT</sequence>
<dbReference type="Proteomes" id="UP000001511">
    <property type="component" value="Chromosome"/>
</dbReference>
<evidence type="ECO:0000313" key="1">
    <source>
        <dbReference type="EMBL" id="ADI64800.1"/>
    </source>
</evidence>
<name>D7E1C3_NOSA0</name>
<organism evidence="1 2">
    <name type="scientific">Nostoc azollae (strain 0708)</name>
    <name type="common">Anabaena azollae (strain 0708)</name>
    <dbReference type="NCBI Taxonomy" id="551115"/>
    <lineage>
        <taxon>Bacteria</taxon>
        <taxon>Bacillati</taxon>
        <taxon>Cyanobacteriota</taxon>
        <taxon>Cyanophyceae</taxon>
        <taxon>Nostocales</taxon>
        <taxon>Nostocaceae</taxon>
        <taxon>Trichormus</taxon>
    </lineage>
</organism>
<reference evidence="1 2" key="1">
    <citation type="journal article" date="2010" name="PLoS ONE">
        <title>Genome erosion in a nitrogen-fixing vertically transmitted endosymbiotic multicellular cyanobacterium.</title>
        <authorList>
            <person name="Ran L."/>
            <person name="Larsson J."/>
            <person name="Vigil-Stenman T."/>
            <person name="Nylander J.A."/>
            <person name="Ininbergs K."/>
            <person name="Zheng W.W."/>
            <person name="Lapidus A."/>
            <person name="Lowry S."/>
            <person name="Haselkorn R."/>
            <person name="Bergman B."/>
        </authorList>
    </citation>
    <scope>NUCLEOTIDE SEQUENCE [LARGE SCALE GENOMIC DNA]</scope>
    <source>
        <strain evidence="1 2">0708</strain>
    </source>
</reference>
<dbReference type="EMBL" id="CP002059">
    <property type="protein sequence ID" value="ADI64800.1"/>
    <property type="molecule type" value="Genomic_DNA"/>
</dbReference>
<proteinExistence type="predicted"/>
<accession>D7E1C3</accession>
<dbReference type="AlphaFoldDB" id="D7E1C3"/>
<evidence type="ECO:0000313" key="2">
    <source>
        <dbReference type="Proteomes" id="UP000001511"/>
    </source>
</evidence>
<keyword evidence="2" id="KW-1185">Reference proteome</keyword>